<evidence type="ECO:0000259" key="4">
    <source>
        <dbReference type="Pfam" id="PF02397"/>
    </source>
</evidence>
<dbReference type="Gene3D" id="3.40.50.720">
    <property type="entry name" value="NAD(P)-binding Rossmann-like Domain"/>
    <property type="match status" value="1"/>
</dbReference>
<dbReference type="PANTHER" id="PTHR30576:SF0">
    <property type="entry name" value="UNDECAPRENYL-PHOSPHATE N-ACETYLGALACTOSAMINYL 1-PHOSPHATE TRANSFERASE-RELATED"/>
    <property type="match status" value="1"/>
</dbReference>
<dbReference type="GO" id="GO:0000271">
    <property type="term" value="P:polysaccharide biosynthetic process"/>
    <property type="evidence" value="ECO:0007669"/>
    <property type="project" value="UniProtKB-KW"/>
</dbReference>
<feature type="transmembrane region" description="Helical" evidence="3">
    <location>
        <begin position="37"/>
        <end position="62"/>
    </location>
</feature>
<protein>
    <submittedName>
        <fullName evidence="5">Sugar transferase</fullName>
    </submittedName>
</protein>
<keyword evidence="6" id="KW-1185">Reference proteome</keyword>
<dbReference type="GO" id="GO:0016780">
    <property type="term" value="F:phosphotransferase activity, for other substituted phosphate groups"/>
    <property type="evidence" value="ECO:0007669"/>
    <property type="project" value="TreeGrafter"/>
</dbReference>
<keyword evidence="3" id="KW-1133">Transmembrane helix</keyword>
<organism evidence="5 6">
    <name type="scientific">Bradyrhizobium rifense</name>
    <dbReference type="NCBI Taxonomy" id="515499"/>
    <lineage>
        <taxon>Bacteria</taxon>
        <taxon>Pseudomonadati</taxon>
        <taxon>Pseudomonadota</taxon>
        <taxon>Alphaproteobacteria</taxon>
        <taxon>Hyphomicrobiales</taxon>
        <taxon>Nitrobacteraceae</taxon>
        <taxon>Bradyrhizobium</taxon>
    </lineage>
</organism>
<dbReference type="Pfam" id="PF02397">
    <property type="entry name" value="Bac_transf"/>
    <property type="match status" value="1"/>
</dbReference>
<keyword evidence="5" id="KW-0808">Transferase</keyword>
<feature type="transmembrane region" description="Helical" evidence="3">
    <location>
        <begin position="74"/>
        <end position="92"/>
    </location>
</feature>
<name>A0A5D3K3V3_9BRAD</name>
<dbReference type="Proteomes" id="UP000324758">
    <property type="component" value="Unassembled WGS sequence"/>
</dbReference>
<sequence length="484" mass="53001">MRSLRILLADLALVSFALVAASVLRDNLEFSLDRLLALIPYGLLTISTAAIVLPLSGVTRAVWRYSSPQNYRDIVTAVVAIVAGAAVLTFIVNRLEGVPRALPLLQALITVTLMIGARIASRLWHARRSPRDWQQDVIVPTADSILLVGLNELAELYLHCITRYARDRVRVVGLLDSQAPRGQSLLSHRVLGTPEAVADVVRTLEVHGVVITRIALAVPLRELSAEAREALFALEASNAIPLEFLDEKFASERPSRQAARSGDAAEAQTQTYALNAKSREGLASSPYRTVKRALDIVGAAVLLVMLAPIMGLAALVTIVDVGFPVLFWQQRPGLGAQPFKVFKFRTMAAAHDAQGRRRLESQRISQIGNAMRRTRVDELPQLISILMGRMSFVGPRPLLPIDQPADYSARLLVRPGLTGWAQIKGGRAISPADKAALDVWYVKNMSFMLDVKIILGTIPMILFGEKVESDAIAQAWRELEKSQA</sequence>
<proteinExistence type="inferred from homology"/>
<evidence type="ECO:0000256" key="3">
    <source>
        <dbReference type="SAM" id="Phobius"/>
    </source>
</evidence>
<feature type="transmembrane region" description="Helical" evidence="3">
    <location>
        <begin position="104"/>
        <end position="121"/>
    </location>
</feature>
<gene>
    <name evidence="5" type="ORF">FXB40_36275</name>
</gene>
<dbReference type="PANTHER" id="PTHR30576">
    <property type="entry name" value="COLANIC BIOSYNTHESIS UDP-GLUCOSE LIPID CARRIER TRANSFERASE"/>
    <property type="match status" value="1"/>
</dbReference>
<keyword evidence="2" id="KW-0270">Exopolysaccharide synthesis</keyword>
<dbReference type="AlphaFoldDB" id="A0A5D3K3V3"/>
<dbReference type="RefSeq" id="WP_148777070.1">
    <property type="nucleotide sequence ID" value="NZ_VSSS01000061.1"/>
</dbReference>
<evidence type="ECO:0000313" key="6">
    <source>
        <dbReference type="Proteomes" id="UP000324758"/>
    </source>
</evidence>
<accession>A0A5D3K3V3</accession>
<evidence type="ECO:0000256" key="2">
    <source>
        <dbReference type="ARBA" id="ARBA00023169"/>
    </source>
</evidence>
<dbReference type="EMBL" id="VSSS01000061">
    <property type="protein sequence ID" value="TYL89357.1"/>
    <property type="molecule type" value="Genomic_DNA"/>
</dbReference>
<evidence type="ECO:0000313" key="5">
    <source>
        <dbReference type="EMBL" id="TYL89357.1"/>
    </source>
</evidence>
<evidence type="ECO:0000256" key="1">
    <source>
        <dbReference type="ARBA" id="ARBA00006464"/>
    </source>
</evidence>
<feature type="domain" description="Bacterial sugar transferase" evidence="4">
    <location>
        <begin position="291"/>
        <end position="462"/>
    </location>
</feature>
<keyword evidence="3" id="KW-0472">Membrane</keyword>
<dbReference type="InterPro" id="IPR003362">
    <property type="entry name" value="Bact_transf"/>
</dbReference>
<feature type="transmembrane region" description="Helical" evidence="3">
    <location>
        <begin position="296"/>
        <end position="319"/>
    </location>
</feature>
<dbReference type="OrthoDB" id="9808602at2"/>
<comment type="caution">
    <text evidence="5">The sequence shown here is derived from an EMBL/GenBank/DDBJ whole genome shotgun (WGS) entry which is preliminary data.</text>
</comment>
<comment type="similarity">
    <text evidence="1">Belongs to the bacterial sugar transferase family.</text>
</comment>
<keyword evidence="3" id="KW-0812">Transmembrane</keyword>
<reference evidence="5 6" key="1">
    <citation type="submission" date="2019-08" db="EMBL/GenBank/DDBJ databases">
        <title>Bradyrhizobium hipponensis sp. nov., a rhizobium isolated from a Lupinus angustifolius root nodule in Tunisia.</title>
        <authorList>
            <person name="Off K."/>
            <person name="Rejili M."/>
            <person name="Mars M."/>
            <person name="Brachmann A."/>
            <person name="Marin M."/>
        </authorList>
    </citation>
    <scope>NUCLEOTIDE SEQUENCE [LARGE SCALE GENOMIC DNA]</scope>
    <source>
        <strain evidence="5 6">CTAW71</strain>
    </source>
</reference>